<sequence>MFYAWFQTIPDRSMTVERWSQDLEDYVNVLYHDQWKNSNPLQEAPGIMENYKEDLLFSMERLSQNPYPLRQVKANEELPFKVDDDLVKNIAGDSLKDLQKDGKLFVVDHKYQADLEKTTYEPKRYGAACTAYFLIDHSGKFLPLAIKTNAGSDLIYTPKD</sequence>
<gene>
    <name evidence="1" type="ORF">KHLLAP_LOCUS2130</name>
</gene>
<accession>A0AAI8YEE1</accession>
<keyword evidence="2" id="KW-1185">Reference proteome</keyword>
<dbReference type="GO" id="GO:0044281">
    <property type="term" value="P:small molecule metabolic process"/>
    <property type="evidence" value="ECO:0007669"/>
    <property type="project" value="UniProtKB-ARBA"/>
</dbReference>
<dbReference type="EMBL" id="CAUWAG010000003">
    <property type="protein sequence ID" value="CAJ2501662.1"/>
    <property type="molecule type" value="Genomic_DNA"/>
</dbReference>
<reference evidence="1" key="1">
    <citation type="submission" date="2023-10" db="EMBL/GenBank/DDBJ databases">
        <authorList>
            <person name="Hackl T."/>
        </authorList>
    </citation>
    <scope>NUCLEOTIDE SEQUENCE</scope>
</reference>
<name>A0AAI8YEE1_9PEZI</name>
<dbReference type="AlphaFoldDB" id="A0AAI8YEE1"/>
<protein>
    <submittedName>
        <fullName evidence="1">Uu.00g045150.m01.CDS01</fullName>
    </submittedName>
</protein>
<dbReference type="SUPFAM" id="SSF48484">
    <property type="entry name" value="Lipoxigenase"/>
    <property type="match status" value="1"/>
</dbReference>
<evidence type="ECO:0000313" key="2">
    <source>
        <dbReference type="Proteomes" id="UP001295740"/>
    </source>
</evidence>
<comment type="caution">
    <text evidence="1">The sequence shown here is derived from an EMBL/GenBank/DDBJ whole genome shotgun (WGS) entry which is preliminary data.</text>
</comment>
<dbReference type="Gene3D" id="3.10.450.60">
    <property type="match status" value="1"/>
</dbReference>
<organism evidence="1 2">
    <name type="scientific">Anthostomella pinea</name>
    <dbReference type="NCBI Taxonomy" id="933095"/>
    <lineage>
        <taxon>Eukaryota</taxon>
        <taxon>Fungi</taxon>
        <taxon>Dikarya</taxon>
        <taxon>Ascomycota</taxon>
        <taxon>Pezizomycotina</taxon>
        <taxon>Sordariomycetes</taxon>
        <taxon>Xylariomycetidae</taxon>
        <taxon>Xylariales</taxon>
        <taxon>Xylariaceae</taxon>
        <taxon>Anthostomella</taxon>
    </lineage>
</organism>
<dbReference type="InterPro" id="IPR036226">
    <property type="entry name" value="LipOase_C_sf"/>
</dbReference>
<dbReference type="Proteomes" id="UP001295740">
    <property type="component" value="Unassembled WGS sequence"/>
</dbReference>
<proteinExistence type="predicted"/>
<evidence type="ECO:0000313" key="1">
    <source>
        <dbReference type="EMBL" id="CAJ2501662.1"/>
    </source>
</evidence>